<organism evidence="1 2">
    <name type="scientific">Tieghemiomyces parasiticus</name>
    <dbReference type="NCBI Taxonomy" id="78921"/>
    <lineage>
        <taxon>Eukaryota</taxon>
        <taxon>Fungi</taxon>
        <taxon>Fungi incertae sedis</taxon>
        <taxon>Zoopagomycota</taxon>
        <taxon>Kickxellomycotina</taxon>
        <taxon>Dimargaritomycetes</taxon>
        <taxon>Dimargaritales</taxon>
        <taxon>Dimargaritaceae</taxon>
        <taxon>Tieghemiomyces</taxon>
    </lineage>
</organism>
<proteinExistence type="predicted"/>
<dbReference type="EMBL" id="JANBPT010000600">
    <property type="protein sequence ID" value="KAJ1916046.1"/>
    <property type="molecule type" value="Genomic_DNA"/>
</dbReference>
<protein>
    <submittedName>
        <fullName evidence="1">Uncharacterized protein</fullName>
    </submittedName>
</protein>
<keyword evidence="2" id="KW-1185">Reference proteome</keyword>
<dbReference type="Proteomes" id="UP001150569">
    <property type="component" value="Unassembled WGS sequence"/>
</dbReference>
<accession>A0A9W7ZT34</accession>
<sequence>MSSIFNHADALLSEVARTAQGNHLTSTPNLQYFQFGGNGAVLKDGTHVPPLTMDALKVACKKTIIEMDHAWGVRFTRSTWFQCMFIHLCDGPVQNEEVQNEFIRTYLTAPHLNYRGRAERNESGKKDDHASTHSLVKRLSLLIHQDLKVMMFRDHKHVSYEYSQLPYLTLSGRYPLLYAIRKHRYALVNAVWSAWNKLASYTGMHLSKYPTIHFPSFGPPTGVVTSTILRDVSERMLFDMDLSDMKETRGLSPSTLFQAVAIAKLNTLKAAIIADNVAAVLSMLQIEKTFRNEQPMDYIQTTIAWSAMYGADQVKAYMSAFLVSLDYDMNDFLTVWHCAQAYKFTQIDQFFLKHWPASHWENYHIPFPIPPPEICRNTLSANIRPDLSLDIAFVLSVPIFDKPNGRQPMQAQWQVGHRPYN</sequence>
<reference evidence="1" key="1">
    <citation type="submission" date="2022-07" db="EMBL/GenBank/DDBJ databases">
        <title>Phylogenomic reconstructions and comparative analyses of Kickxellomycotina fungi.</title>
        <authorList>
            <person name="Reynolds N.K."/>
            <person name="Stajich J.E."/>
            <person name="Barry K."/>
            <person name="Grigoriev I.V."/>
            <person name="Crous P."/>
            <person name="Smith M.E."/>
        </authorList>
    </citation>
    <scope>NUCLEOTIDE SEQUENCE</scope>
    <source>
        <strain evidence="1">RSA 861</strain>
    </source>
</reference>
<evidence type="ECO:0000313" key="1">
    <source>
        <dbReference type="EMBL" id="KAJ1916046.1"/>
    </source>
</evidence>
<comment type="caution">
    <text evidence="1">The sequence shown here is derived from an EMBL/GenBank/DDBJ whole genome shotgun (WGS) entry which is preliminary data.</text>
</comment>
<evidence type="ECO:0000313" key="2">
    <source>
        <dbReference type="Proteomes" id="UP001150569"/>
    </source>
</evidence>
<name>A0A9W7ZT34_9FUNG</name>
<gene>
    <name evidence="1" type="ORF">IWQ60_008233</name>
</gene>
<dbReference type="AlphaFoldDB" id="A0A9W7ZT34"/>